<evidence type="ECO:0000259" key="1">
    <source>
        <dbReference type="PROSITE" id="PS50181"/>
    </source>
</evidence>
<dbReference type="EMBL" id="PDCK01000039">
    <property type="protein sequence ID" value="PRQ60157.1"/>
    <property type="molecule type" value="Genomic_DNA"/>
</dbReference>
<dbReference type="PROSITE" id="PS50181">
    <property type="entry name" value="FBOX"/>
    <property type="match status" value="1"/>
</dbReference>
<dbReference type="AlphaFoldDB" id="A0A2P6SNA2"/>
<dbReference type="InterPro" id="IPR001810">
    <property type="entry name" value="F-box_dom"/>
</dbReference>
<evidence type="ECO:0000313" key="2">
    <source>
        <dbReference type="EMBL" id="PRQ60157.1"/>
    </source>
</evidence>
<comment type="caution">
    <text evidence="2">The sequence shown here is derived from an EMBL/GenBank/DDBJ whole genome shotgun (WGS) entry which is preliminary data.</text>
</comment>
<dbReference type="Pfam" id="PF07734">
    <property type="entry name" value="FBA_1"/>
    <property type="match status" value="1"/>
</dbReference>
<dbReference type="InterPro" id="IPR050796">
    <property type="entry name" value="SCF_F-box_component"/>
</dbReference>
<dbReference type="InterPro" id="IPR017451">
    <property type="entry name" value="F-box-assoc_interact_dom"/>
</dbReference>
<dbReference type="InterPro" id="IPR006527">
    <property type="entry name" value="F-box-assoc_dom_typ1"/>
</dbReference>
<dbReference type="Gene3D" id="1.20.1280.50">
    <property type="match status" value="1"/>
</dbReference>
<keyword evidence="3" id="KW-1185">Reference proteome</keyword>
<dbReference type="Pfam" id="PF00646">
    <property type="entry name" value="F-box"/>
    <property type="match status" value="1"/>
</dbReference>
<gene>
    <name evidence="2" type="ORF">RchiOBHm_Chr1g0378141</name>
</gene>
<dbReference type="STRING" id="74649.A0A2P6SNA2"/>
<dbReference type="OMA" id="GERHHTQ"/>
<sequence length="361" mass="41251">MAKNYLPEDMIVEILHRVPPKPLVRFSTVSKRWHSIICADPQFKKSYVKLASEKQTLRRRLLFSPRTFPYQVGALDLETLSPSFGVRNVSCPFNKLFGYRFDLLGSCNGLVCVAFVDPVRSILIVRQPLLRSVRNLYIWNPSNGFFQKLDDPGFSHQTDAYSTVVYSALGHLSATDDYKIFVATGSIIEEGRNICSRWEMRKVNIFSLRCKLWKRIELPSYLSLQGRGTLCNESLHWMLYPSESRDIDIVAFDLAKEEFSRQIPLPDSLMQGRGGFVELGVYSAGCLCVMSSSSKDSIDLWVMTEYGVRDSWTKLFNFRITYPPCDTYVLVKSIMVTEEGTLSVLCSLVGCYDHKLVLKIY</sequence>
<accession>A0A2P6SNA2</accession>
<dbReference type="PANTHER" id="PTHR31672:SF13">
    <property type="entry name" value="F-BOX PROTEIN CPR30-LIKE"/>
    <property type="match status" value="1"/>
</dbReference>
<proteinExistence type="predicted"/>
<dbReference type="PANTHER" id="PTHR31672">
    <property type="entry name" value="BNACNNG10540D PROTEIN"/>
    <property type="match status" value="1"/>
</dbReference>
<dbReference type="Proteomes" id="UP000238479">
    <property type="component" value="Chromosome 1"/>
</dbReference>
<dbReference type="SUPFAM" id="SSF81383">
    <property type="entry name" value="F-box domain"/>
    <property type="match status" value="1"/>
</dbReference>
<name>A0A2P6SNA2_ROSCH</name>
<dbReference type="Gramene" id="PRQ60157">
    <property type="protein sequence ID" value="PRQ60157"/>
    <property type="gene ID" value="RchiOBHm_Chr1g0378141"/>
</dbReference>
<feature type="domain" description="F-box" evidence="1">
    <location>
        <begin position="1"/>
        <end position="46"/>
    </location>
</feature>
<dbReference type="SMART" id="SM00256">
    <property type="entry name" value="FBOX"/>
    <property type="match status" value="1"/>
</dbReference>
<dbReference type="InterPro" id="IPR036047">
    <property type="entry name" value="F-box-like_dom_sf"/>
</dbReference>
<evidence type="ECO:0000313" key="3">
    <source>
        <dbReference type="Proteomes" id="UP000238479"/>
    </source>
</evidence>
<reference evidence="2 3" key="1">
    <citation type="journal article" date="2018" name="Nat. Genet.">
        <title>The Rosa genome provides new insights in the design of modern roses.</title>
        <authorList>
            <person name="Bendahmane M."/>
        </authorList>
    </citation>
    <scope>NUCLEOTIDE SEQUENCE [LARGE SCALE GENOMIC DNA]</scope>
    <source>
        <strain evidence="3">cv. Old Blush</strain>
    </source>
</reference>
<organism evidence="2 3">
    <name type="scientific">Rosa chinensis</name>
    <name type="common">China rose</name>
    <dbReference type="NCBI Taxonomy" id="74649"/>
    <lineage>
        <taxon>Eukaryota</taxon>
        <taxon>Viridiplantae</taxon>
        <taxon>Streptophyta</taxon>
        <taxon>Embryophyta</taxon>
        <taxon>Tracheophyta</taxon>
        <taxon>Spermatophyta</taxon>
        <taxon>Magnoliopsida</taxon>
        <taxon>eudicotyledons</taxon>
        <taxon>Gunneridae</taxon>
        <taxon>Pentapetalae</taxon>
        <taxon>rosids</taxon>
        <taxon>fabids</taxon>
        <taxon>Rosales</taxon>
        <taxon>Rosaceae</taxon>
        <taxon>Rosoideae</taxon>
        <taxon>Rosoideae incertae sedis</taxon>
        <taxon>Rosa</taxon>
    </lineage>
</organism>
<protein>
    <submittedName>
        <fullName evidence="2">Putative F-box domain-containing protein</fullName>
    </submittedName>
</protein>
<dbReference type="NCBIfam" id="TIGR01640">
    <property type="entry name" value="F_box_assoc_1"/>
    <property type="match status" value="1"/>
</dbReference>